<dbReference type="PROSITE" id="PS00623">
    <property type="entry name" value="GMC_OXRED_1"/>
    <property type="match status" value="1"/>
</dbReference>
<dbReference type="PIRSF" id="PIRSF000137">
    <property type="entry name" value="Alcohol_oxidase"/>
    <property type="match status" value="1"/>
</dbReference>
<dbReference type="SUPFAM" id="SSF51905">
    <property type="entry name" value="FAD/NAD(P)-binding domain"/>
    <property type="match status" value="1"/>
</dbReference>
<proteinExistence type="inferred from homology"/>
<evidence type="ECO:0000313" key="9">
    <source>
        <dbReference type="EMBL" id="SMO99511.1"/>
    </source>
</evidence>
<comment type="similarity">
    <text evidence="2 6">Belongs to the GMC oxidoreductase family.</text>
</comment>
<gene>
    <name evidence="9" type="ORF">SAMN06265221_1458</name>
</gene>
<dbReference type="PROSITE" id="PS00624">
    <property type="entry name" value="GMC_OXRED_2"/>
    <property type="match status" value="1"/>
</dbReference>
<evidence type="ECO:0000256" key="4">
    <source>
        <dbReference type="ARBA" id="ARBA00022827"/>
    </source>
</evidence>
<comment type="cofactor">
    <cofactor evidence="1 5">
        <name>FAD</name>
        <dbReference type="ChEBI" id="CHEBI:57692"/>
    </cofactor>
</comment>
<dbReference type="Pfam" id="PF00732">
    <property type="entry name" value="GMC_oxred_N"/>
    <property type="match status" value="1"/>
</dbReference>
<evidence type="ECO:0000256" key="5">
    <source>
        <dbReference type="PIRSR" id="PIRSR000137-2"/>
    </source>
</evidence>
<keyword evidence="4 5" id="KW-0274">FAD</keyword>
<name>A0A521FVE1_9RHOB</name>
<dbReference type="Gene3D" id="3.50.50.60">
    <property type="entry name" value="FAD/NAD(P)-binding domain"/>
    <property type="match status" value="1"/>
</dbReference>
<dbReference type="Pfam" id="PF05199">
    <property type="entry name" value="GMC_oxred_C"/>
    <property type="match status" value="1"/>
</dbReference>
<dbReference type="InterPro" id="IPR000172">
    <property type="entry name" value="GMC_OxRdtase_N"/>
</dbReference>
<evidence type="ECO:0000256" key="1">
    <source>
        <dbReference type="ARBA" id="ARBA00001974"/>
    </source>
</evidence>
<dbReference type="PANTHER" id="PTHR11552">
    <property type="entry name" value="GLUCOSE-METHANOL-CHOLINE GMC OXIDOREDUCTASE"/>
    <property type="match status" value="1"/>
</dbReference>
<evidence type="ECO:0000256" key="6">
    <source>
        <dbReference type="RuleBase" id="RU003968"/>
    </source>
</evidence>
<dbReference type="GO" id="GO:0050660">
    <property type="term" value="F:flavin adenine dinucleotide binding"/>
    <property type="evidence" value="ECO:0007669"/>
    <property type="project" value="InterPro"/>
</dbReference>
<feature type="binding site" evidence="5">
    <location>
        <position position="240"/>
    </location>
    <ligand>
        <name>FAD</name>
        <dbReference type="ChEBI" id="CHEBI:57692"/>
    </ligand>
</feature>
<dbReference type="Proteomes" id="UP000319014">
    <property type="component" value="Unassembled WGS sequence"/>
</dbReference>
<sequence>MLPPGDKPGGKQSCQKEPEMNVDSPADYIVVGAGSAGCVIANHLSADPNIRVTLLEAGSRDSSPWIHIPVGYFKTMHNPDFDWCFETQPDPGIGGRSLHWPRGKVLGGSSSLNGLLYVRGQREDYDLWAQKGNAGWSWTDVGPIFEELETFQRGAGEGRGTRGPLQVSDPRLKRRICELWIEAAKARGHSYNPDYNGSVQEGVGHFQLTVDRGRRCSASRAFLHPVRSRHNLHVVPKAQVSRVVIDAGRATGVEIMRPDGSRQVLRAEREVILAAGAIGSPHILMLSGVGDADALRQHGINVACDLPDVGRNLQDHLQARLVFKTLEATLNDEVRSLFNKARIGLEYALRRTGPMAMAASLVFGFMKTRPDLATPDIQFHIQPWSADSPGEGVHPFSAFTQSVCQLRPESRGTITLAAADPGQAPLIQPNYLSAQLDCDTIVAGVEMARQFARTEPLRSAISEEFRPLPDVQGYDETLAWARENSTTIYHPTGTCRMGADEASVVDPRLRVRGIRGLRVADCSIMPDIVSGNTNAPAMMIGAKLARMIFEDRRAETSWPAARGAFSQVA</sequence>
<accession>A0A521FVE1</accession>
<dbReference type="PANTHER" id="PTHR11552:SF147">
    <property type="entry name" value="CHOLINE DEHYDROGENASE, MITOCHONDRIAL"/>
    <property type="match status" value="1"/>
</dbReference>
<feature type="domain" description="Glucose-methanol-choline oxidoreductase N-terminal" evidence="7">
    <location>
        <begin position="103"/>
        <end position="126"/>
    </location>
</feature>
<feature type="domain" description="Glucose-methanol-choline oxidoreductase N-terminal" evidence="8">
    <location>
        <begin position="276"/>
        <end position="290"/>
    </location>
</feature>
<protein>
    <submittedName>
        <fullName evidence="9">Choline dehydrogenase</fullName>
    </submittedName>
</protein>
<dbReference type="SUPFAM" id="SSF54373">
    <property type="entry name" value="FAD-linked reductases, C-terminal domain"/>
    <property type="match status" value="1"/>
</dbReference>
<dbReference type="InterPro" id="IPR007867">
    <property type="entry name" value="GMC_OxRtase_C"/>
</dbReference>
<evidence type="ECO:0000313" key="10">
    <source>
        <dbReference type="Proteomes" id="UP000319014"/>
    </source>
</evidence>
<evidence type="ECO:0000256" key="3">
    <source>
        <dbReference type="ARBA" id="ARBA00022630"/>
    </source>
</evidence>
<evidence type="ECO:0000256" key="2">
    <source>
        <dbReference type="ARBA" id="ARBA00010790"/>
    </source>
</evidence>
<dbReference type="InterPro" id="IPR036188">
    <property type="entry name" value="FAD/NAD-bd_sf"/>
</dbReference>
<keyword evidence="3 6" id="KW-0285">Flavoprotein</keyword>
<evidence type="ECO:0000259" key="8">
    <source>
        <dbReference type="PROSITE" id="PS00624"/>
    </source>
</evidence>
<dbReference type="EMBL" id="FXTK01000045">
    <property type="protein sequence ID" value="SMO99511.1"/>
    <property type="molecule type" value="Genomic_DNA"/>
</dbReference>
<keyword evidence="10" id="KW-1185">Reference proteome</keyword>
<evidence type="ECO:0000259" key="7">
    <source>
        <dbReference type="PROSITE" id="PS00623"/>
    </source>
</evidence>
<dbReference type="AlphaFoldDB" id="A0A521FVE1"/>
<organism evidence="9 10">
    <name type="scientific">Paracoccus laeviglucosivorans</name>
    <dbReference type="NCBI Taxonomy" id="1197861"/>
    <lineage>
        <taxon>Bacteria</taxon>
        <taxon>Pseudomonadati</taxon>
        <taxon>Pseudomonadota</taxon>
        <taxon>Alphaproteobacteria</taxon>
        <taxon>Rhodobacterales</taxon>
        <taxon>Paracoccaceae</taxon>
        <taxon>Paracoccus</taxon>
    </lineage>
</organism>
<dbReference type="Gene3D" id="3.30.560.10">
    <property type="entry name" value="Glucose Oxidase, domain 3"/>
    <property type="match status" value="1"/>
</dbReference>
<feature type="binding site" evidence="5">
    <location>
        <position position="105"/>
    </location>
    <ligand>
        <name>FAD</name>
        <dbReference type="ChEBI" id="CHEBI:57692"/>
    </ligand>
</feature>
<dbReference type="InterPro" id="IPR012132">
    <property type="entry name" value="GMC_OxRdtase"/>
</dbReference>
<reference evidence="9 10" key="1">
    <citation type="submission" date="2017-05" db="EMBL/GenBank/DDBJ databases">
        <authorList>
            <person name="Varghese N."/>
            <person name="Submissions S."/>
        </authorList>
    </citation>
    <scope>NUCLEOTIDE SEQUENCE [LARGE SCALE GENOMIC DNA]</scope>
    <source>
        <strain evidence="9 10">DSM 100094</strain>
    </source>
</reference>
<dbReference type="GO" id="GO:0016614">
    <property type="term" value="F:oxidoreductase activity, acting on CH-OH group of donors"/>
    <property type="evidence" value="ECO:0007669"/>
    <property type="project" value="InterPro"/>
</dbReference>